<dbReference type="InterPro" id="IPR009057">
    <property type="entry name" value="Homeodomain-like_sf"/>
</dbReference>
<sequence>MTEEFDSESLAVTEQFLNRNYTTMEIGNATEVPVRSRIARDMLGQVSLDRLELGFDMSYDADPLNKICLIGVEAGWVEEEYVDAGNDSFGPGEIGILTPPDLPYSGVVHRADFTITMFDPSLLGRVASGNRPGTAEVALTSHRTVTPEAGHRLTAVISHMQQLAASYDGDVPPLVAATASQYLAATVLHAFPNTAGLEATPVDRRDAHPLTVRRAIAYMESHIHEDIAVTDIAAAAYVTVRALQIAFRRHLDTTPTAYLKRMRLRGAHEDLVAGSADDGDSVAGIAATWGFGHPGRFAALYRRHYGRSPAATLAG</sequence>
<dbReference type="Proteomes" id="UP000238356">
    <property type="component" value="Unassembled WGS sequence"/>
</dbReference>
<protein>
    <submittedName>
        <fullName evidence="5">AraC family transcriptional regulator</fullName>
    </submittedName>
</protein>
<gene>
    <name evidence="5" type="ORF">C5F51_06515</name>
</gene>
<dbReference type="InterPro" id="IPR050204">
    <property type="entry name" value="AraC_XylS_family_regulators"/>
</dbReference>
<organism evidence="5 6">
    <name type="scientific">Nocardia nova</name>
    <dbReference type="NCBI Taxonomy" id="37330"/>
    <lineage>
        <taxon>Bacteria</taxon>
        <taxon>Bacillati</taxon>
        <taxon>Actinomycetota</taxon>
        <taxon>Actinomycetes</taxon>
        <taxon>Mycobacteriales</taxon>
        <taxon>Nocardiaceae</taxon>
        <taxon>Nocardia</taxon>
    </lineage>
</organism>
<keyword evidence="3" id="KW-0804">Transcription</keyword>
<dbReference type="Gene3D" id="1.10.10.60">
    <property type="entry name" value="Homeodomain-like"/>
    <property type="match status" value="1"/>
</dbReference>
<keyword evidence="1" id="KW-0805">Transcription regulation</keyword>
<dbReference type="GO" id="GO:0003700">
    <property type="term" value="F:DNA-binding transcription factor activity"/>
    <property type="evidence" value="ECO:0007669"/>
    <property type="project" value="InterPro"/>
</dbReference>
<feature type="domain" description="HTH araC/xylS-type" evidence="4">
    <location>
        <begin position="213"/>
        <end position="315"/>
    </location>
</feature>
<evidence type="ECO:0000256" key="3">
    <source>
        <dbReference type="ARBA" id="ARBA00023163"/>
    </source>
</evidence>
<dbReference type="GO" id="GO:0043565">
    <property type="term" value="F:sequence-specific DNA binding"/>
    <property type="evidence" value="ECO:0007669"/>
    <property type="project" value="InterPro"/>
</dbReference>
<dbReference type="Pfam" id="PF12833">
    <property type="entry name" value="HTH_18"/>
    <property type="match status" value="1"/>
</dbReference>
<dbReference type="PANTHER" id="PTHR46796:SF12">
    <property type="entry name" value="HTH-TYPE DNA-BINDING TRANSCRIPTIONAL ACTIVATOR EUTR"/>
    <property type="match status" value="1"/>
</dbReference>
<dbReference type="RefSeq" id="WP_104362738.1">
    <property type="nucleotide sequence ID" value="NZ_PSZD01000003.1"/>
</dbReference>
<dbReference type="AlphaFoldDB" id="A0A2S6ABV3"/>
<evidence type="ECO:0000313" key="5">
    <source>
        <dbReference type="EMBL" id="PPJ31240.1"/>
    </source>
</evidence>
<dbReference type="InterPro" id="IPR018060">
    <property type="entry name" value="HTH_AraC"/>
</dbReference>
<name>A0A2S6ABV3_9NOCA</name>
<accession>A0A2S6ABV3</accession>
<evidence type="ECO:0000256" key="2">
    <source>
        <dbReference type="ARBA" id="ARBA00023125"/>
    </source>
</evidence>
<dbReference type="PANTHER" id="PTHR46796">
    <property type="entry name" value="HTH-TYPE TRANSCRIPTIONAL ACTIVATOR RHAS-RELATED"/>
    <property type="match status" value="1"/>
</dbReference>
<keyword evidence="6" id="KW-1185">Reference proteome</keyword>
<evidence type="ECO:0000313" key="6">
    <source>
        <dbReference type="Proteomes" id="UP000238356"/>
    </source>
</evidence>
<evidence type="ECO:0000259" key="4">
    <source>
        <dbReference type="PROSITE" id="PS01124"/>
    </source>
</evidence>
<dbReference type="PROSITE" id="PS01124">
    <property type="entry name" value="HTH_ARAC_FAMILY_2"/>
    <property type="match status" value="1"/>
</dbReference>
<comment type="caution">
    <text evidence="5">The sequence shown here is derived from an EMBL/GenBank/DDBJ whole genome shotgun (WGS) entry which is preliminary data.</text>
</comment>
<dbReference type="EMBL" id="PSZD01000003">
    <property type="protein sequence ID" value="PPJ31240.1"/>
    <property type="molecule type" value="Genomic_DNA"/>
</dbReference>
<proteinExistence type="predicted"/>
<keyword evidence="2" id="KW-0238">DNA-binding</keyword>
<dbReference type="SMART" id="SM00342">
    <property type="entry name" value="HTH_ARAC"/>
    <property type="match status" value="1"/>
</dbReference>
<reference evidence="5 6" key="1">
    <citation type="submission" date="2018-02" db="EMBL/GenBank/DDBJ databases">
        <title>8 Nocardia nova and 1 Nocardia cyriacigeorgica strain used for evolution to TMP-SMX.</title>
        <authorList>
            <person name="Mehta H."/>
            <person name="Weng J."/>
            <person name="Shamoo Y."/>
        </authorList>
    </citation>
    <scope>NUCLEOTIDE SEQUENCE [LARGE SCALE GENOMIC DNA]</scope>
    <source>
        <strain evidence="5 6">BAA2227</strain>
    </source>
</reference>
<evidence type="ECO:0000256" key="1">
    <source>
        <dbReference type="ARBA" id="ARBA00023015"/>
    </source>
</evidence>
<dbReference type="SUPFAM" id="SSF46689">
    <property type="entry name" value="Homeodomain-like"/>
    <property type="match status" value="1"/>
</dbReference>